<keyword evidence="4" id="KW-0134">Cell wall</keyword>
<feature type="domain" description="Pectinesterase catalytic" evidence="5">
    <location>
        <begin position="4"/>
        <end position="84"/>
    </location>
</feature>
<evidence type="ECO:0000256" key="2">
    <source>
        <dbReference type="ARBA" id="ARBA00022801"/>
    </source>
</evidence>
<gene>
    <name evidence="6" type="ORF">H6P81_003957</name>
</gene>
<keyword evidence="7" id="KW-1185">Reference proteome</keyword>
<dbReference type="Pfam" id="PF01095">
    <property type="entry name" value="Pectinesterase"/>
    <property type="match status" value="2"/>
</dbReference>
<protein>
    <recommendedName>
        <fullName evidence="4">Pectinesterase</fullName>
        <ecNumber evidence="4">3.1.1.11</ecNumber>
    </recommendedName>
</protein>
<evidence type="ECO:0000256" key="1">
    <source>
        <dbReference type="ARBA" id="ARBA00005184"/>
    </source>
</evidence>
<dbReference type="InterPro" id="IPR018040">
    <property type="entry name" value="Pectinesterase_Tyr_AS"/>
</dbReference>
<dbReference type="PANTHER" id="PTHR31707">
    <property type="entry name" value="PECTINESTERASE"/>
    <property type="match status" value="1"/>
</dbReference>
<dbReference type="GO" id="GO:0030599">
    <property type="term" value="F:pectinesterase activity"/>
    <property type="evidence" value="ECO:0007669"/>
    <property type="project" value="UniProtKB-UniRule"/>
</dbReference>
<evidence type="ECO:0000313" key="7">
    <source>
        <dbReference type="Proteomes" id="UP000825729"/>
    </source>
</evidence>
<keyword evidence="4" id="KW-0961">Cell wall biogenesis/degradation</keyword>
<keyword evidence="2 4" id="KW-0378">Hydrolase</keyword>
<dbReference type="Proteomes" id="UP000825729">
    <property type="component" value="Unassembled WGS sequence"/>
</dbReference>
<dbReference type="PROSITE" id="PS00800">
    <property type="entry name" value="PECTINESTERASE_1"/>
    <property type="match status" value="1"/>
</dbReference>
<dbReference type="InterPro" id="IPR012334">
    <property type="entry name" value="Pectin_lyas_fold"/>
</dbReference>
<dbReference type="AlphaFoldDB" id="A0AAV7FEJ6"/>
<comment type="caution">
    <text evidence="6">The sequence shown here is derived from an EMBL/GenBank/DDBJ whole genome shotgun (WGS) entry which is preliminary data.</text>
</comment>
<dbReference type="InterPro" id="IPR000070">
    <property type="entry name" value="Pectinesterase_cat"/>
</dbReference>
<dbReference type="EMBL" id="JAINDJ010000002">
    <property type="protein sequence ID" value="KAG9459449.1"/>
    <property type="molecule type" value="Genomic_DNA"/>
</dbReference>
<sequence>MVNSMVARNETGNYLTIMDLVNATPNNSKEKFVIHVKEGVYMEYVQVISNKINIVLIGDGIEKTIIKGNRNNGDGIATYDTATIRCKIAPSEELRPVQSSVKTYLGRPWMNFSTTVIMSSFIDDFVDPVGWLGWNGKEKLPTLYYGEYMNNGPRTNTRNRVYWPGYHVMTKSEADKFQVEPFIQGSEWLPSTEVIMSSFIDDFMD</sequence>
<evidence type="ECO:0000259" key="5">
    <source>
        <dbReference type="Pfam" id="PF01095"/>
    </source>
</evidence>
<keyword evidence="3 4" id="KW-0063">Aspartyl esterase</keyword>
<dbReference type="GO" id="GO:0045490">
    <property type="term" value="P:pectin catabolic process"/>
    <property type="evidence" value="ECO:0007669"/>
    <property type="project" value="UniProtKB-UniRule"/>
</dbReference>
<dbReference type="EC" id="3.1.1.11" evidence="4"/>
<comment type="pathway">
    <text evidence="1 4">Glycan metabolism; pectin degradation; 2-dehydro-3-deoxy-D-gluconate from pectin: step 1/5.</text>
</comment>
<feature type="domain" description="Pectinesterase catalytic" evidence="5">
    <location>
        <begin position="85"/>
        <end position="185"/>
    </location>
</feature>
<dbReference type="InterPro" id="IPR011050">
    <property type="entry name" value="Pectin_lyase_fold/virulence"/>
</dbReference>
<reference evidence="6 7" key="1">
    <citation type="submission" date="2021-07" db="EMBL/GenBank/DDBJ databases">
        <title>The Aristolochia fimbriata genome: insights into angiosperm evolution, floral development and chemical biosynthesis.</title>
        <authorList>
            <person name="Jiao Y."/>
        </authorList>
    </citation>
    <scope>NUCLEOTIDE SEQUENCE [LARGE SCALE GENOMIC DNA]</scope>
    <source>
        <strain evidence="6">IBCAS-2021</strain>
        <tissue evidence="6">Leaf</tissue>
    </source>
</reference>
<organism evidence="6 7">
    <name type="scientific">Aristolochia fimbriata</name>
    <name type="common">White veined hardy Dutchman's pipe vine</name>
    <dbReference type="NCBI Taxonomy" id="158543"/>
    <lineage>
        <taxon>Eukaryota</taxon>
        <taxon>Viridiplantae</taxon>
        <taxon>Streptophyta</taxon>
        <taxon>Embryophyta</taxon>
        <taxon>Tracheophyta</taxon>
        <taxon>Spermatophyta</taxon>
        <taxon>Magnoliopsida</taxon>
        <taxon>Magnoliidae</taxon>
        <taxon>Piperales</taxon>
        <taxon>Aristolochiaceae</taxon>
        <taxon>Aristolochia</taxon>
    </lineage>
</organism>
<evidence type="ECO:0000313" key="6">
    <source>
        <dbReference type="EMBL" id="KAG9459449.1"/>
    </source>
</evidence>
<evidence type="ECO:0000256" key="3">
    <source>
        <dbReference type="ARBA" id="ARBA00023085"/>
    </source>
</evidence>
<dbReference type="GO" id="GO:0042545">
    <property type="term" value="P:cell wall modification"/>
    <property type="evidence" value="ECO:0007669"/>
    <property type="project" value="UniProtKB-UniRule"/>
</dbReference>
<comment type="catalytic activity">
    <reaction evidence="4">
        <text>[(1-&gt;4)-alpha-D-galacturonosyl methyl ester](n) + n H2O = [(1-&gt;4)-alpha-D-galacturonosyl](n) + n methanol + n H(+)</text>
        <dbReference type="Rhea" id="RHEA:22380"/>
        <dbReference type="Rhea" id="RHEA-COMP:14570"/>
        <dbReference type="Rhea" id="RHEA-COMP:14573"/>
        <dbReference type="ChEBI" id="CHEBI:15377"/>
        <dbReference type="ChEBI" id="CHEBI:15378"/>
        <dbReference type="ChEBI" id="CHEBI:17790"/>
        <dbReference type="ChEBI" id="CHEBI:140522"/>
        <dbReference type="ChEBI" id="CHEBI:140523"/>
        <dbReference type="EC" id="3.1.1.11"/>
    </reaction>
</comment>
<proteinExistence type="predicted"/>
<dbReference type="Gene3D" id="2.160.20.10">
    <property type="entry name" value="Single-stranded right-handed beta-helix, Pectin lyase-like"/>
    <property type="match status" value="2"/>
</dbReference>
<comment type="function">
    <text evidence="4">Acts in the modification of cell walls via demethylesterification of cell wall pectin.</text>
</comment>
<keyword evidence="4" id="KW-0964">Secreted</keyword>
<name>A0AAV7FEJ6_ARIFI</name>
<evidence type="ECO:0000256" key="4">
    <source>
        <dbReference type="RuleBase" id="RU000589"/>
    </source>
</evidence>
<dbReference type="SUPFAM" id="SSF51126">
    <property type="entry name" value="Pectin lyase-like"/>
    <property type="match status" value="1"/>
</dbReference>
<comment type="subcellular location">
    <subcellularLocation>
        <location evidence="4">Secreted</location>
        <location evidence="4">Cell wall</location>
    </subcellularLocation>
</comment>
<accession>A0AAV7FEJ6</accession>